<accession>A0A8J3ZIJ3</accession>
<feature type="region of interest" description="Disordered" evidence="1">
    <location>
        <begin position="1"/>
        <end position="26"/>
    </location>
</feature>
<dbReference type="AlphaFoldDB" id="A0A8J3ZIJ3"/>
<feature type="region of interest" description="Disordered" evidence="1">
    <location>
        <begin position="111"/>
        <end position="146"/>
    </location>
</feature>
<feature type="compositionally biased region" description="Basic and acidic residues" evidence="1">
    <location>
        <begin position="1"/>
        <end position="18"/>
    </location>
</feature>
<organism evidence="2 3">
    <name type="scientific">Virgisporangium aurantiacum</name>
    <dbReference type="NCBI Taxonomy" id="175570"/>
    <lineage>
        <taxon>Bacteria</taxon>
        <taxon>Bacillati</taxon>
        <taxon>Actinomycetota</taxon>
        <taxon>Actinomycetes</taxon>
        <taxon>Micromonosporales</taxon>
        <taxon>Micromonosporaceae</taxon>
        <taxon>Virgisporangium</taxon>
    </lineage>
</organism>
<sequence>MVKPADPREPMSGTDDHPTPAGGRGDCVTTAAGARQVTNDDSARLSRQRTITIRSPRVTDRFPRLLHRHRPVRAVTAGYVAARTTGAIAGSIRADLTFDLATVGFSNKDRHGAHPFGSQSTRCGEVEHQRGTVRRRAKKSGVRNRC</sequence>
<protein>
    <submittedName>
        <fullName evidence="2">Uncharacterized protein</fullName>
    </submittedName>
</protein>
<evidence type="ECO:0000256" key="1">
    <source>
        <dbReference type="SAM" id="MobiDB-lite"/>
    </source>
</evidence>
<dbReference type="EMBL" id="BOPG01000117">
    <property type="protein sequence ID" value="GIJ64456.1"/>
    <property type="molecule type" value="Genomic_DNA"/>
</dbReference>
<reference evidence="2" key="1">
    <citation type="submission" date="2021-01" db="EMBL/GenBank/DDBJ databases">
        <title>Whole genome shotgun sequence of Virgisporangium aurantiacum NBRC 16421.</title>
        <authorList>
            <person name="Komaki H."/>
            <person name="Tamura T."/>
        </authorList>
    </citation>
    <scope>NUCLEOTIDE SEQUENCE</scope>
    <source>
        <strain evidence="2">NBRC 16421</strain>
    </source>
</reference>
<gene>
    <name evidence="2" type="ORF">Vau01_119720</name>
</gene>
<evidence type="ECO:0000313" key="3">
    <source>
        <dbReference type="Proteomes" id="UP000612585"/>
    </source>
</evidence>
<proteinExistence type="predicted"/>
<dbReference type="Proteomes" id="UP000612585">
    <property type="component" value="Unassembled WGS sequence"/>
</dbReference>
<name>A0A8J3ZIJ3_9ACTN</name>
<comment type="caution">
    <text evidence="2">The sequence shown here is derived from an EMBL/GenBank/DDBJ whole genome shotgun (WGS) entry which is preliminary data.</text>
</comment>
<evidence type="ECO:0000313" key="2">
    <source>
        <dbReference type="EMBL" id="GIJ64456.1"/>
    </source>
</evidence>
<feature type="compositionally biased region" description="Basic residues" evidence="1">
    <location>
        <begin position="131"/>
        <end position="146"/>
    </location>
</feature>
<keyword evidence="3" id="KW-1185">Reference proteome</keyword>